<evidence type="ECO:0000313" key="2">
    <source>
        <dbReference type="EMBL" id="CAB4211034.1"/>
    </source>
</evidence>
<evidence type="ECO:0000313" key="1">
    <source>
        <dbReference type="EMBL" id="CAB4176800.1"/>
    </source>
</evidence>
<organism evidence="2">
    <name type="scientific">uncultured Caudovirales phage</name>
    <dbReference type="NCBI Taxonomy" id="2100421"/>
    <lineage>
        <taxon>Viruses</taxon>
        <taxon>Duplodnaviria</taxon>
        <taxon>Heunggongvirae</taxon>
        <taxon>Uroviricota</taxon>
        <taxon>Caudoviricetes</taxon>
        <taxon>Peduoviridae</taxon>
        <taxon>Maltschvirus</taxon>
        <taxon>Maltschvirus maltsch</taxon>
    </lineage>
</organism>
<dbReference type="EMBL" id="LR797367">
    <property type="protein sequence ID" value="CAB4211034.1"/>
    <property type="molecule type" value="Genomic_DNA"/>
</dbReference>
<dbReference type="EMBL" id="LR796943">
    <property type="protein sequence ID" value="CAB4176800.1"/>
    <property type="molecule type" value="Genomic_DNA"/>
</dbReference>
<proteinExistence type="predicted"/>
<protein>
    <submittedName>
        <fullName evidence="2">Uncharacterized protein</fullName>
    </submittedName>
</protein>
<name>A0A6J5SBI0_9CAUD</name>
<gene>
    <name evidence="2" type="ORF">UFOVP1425_65</name>
    <name evidence="3" type="ORF">UFOVP1672_43</name>
    <name evidence="1" type="ORF">UFOVP988_65</name>
</gene>
<accession>A0A6J5SBI0</accession>
<evidence type="ECO:0000313" key="3">
    <source>
        <dbReference type="EMBL" id="CAB4223418.1"/>
    </source>
</evidence>
<dbReference type="EMBL" id="LR797536">
    <property type="protein sequence ID" value="CAB4223418.1"/>
    <property type="molecule type" value="Genomic_DNA"/>
</dbReference>
<sequence length="124" mass="13479">MDLIERLSNASEGSRELDLAIVRSGVGIPIVQEVWSDDDLLNVSNIMPHYTTSIDAALTLVPEGWRVYALQEEYTDKPGVWFAGLDHRTAHYKYGSMIGKAPHPALALCIAALQALNIGGEAMG</sequence>
<reference evidence="2" key="1">
    <citation type="submission" date="2020-05" db="EMBL/GenBank/DDBJ databases">
        <authorList>
            <person name="Chiriac C."/>
            <person name="Salcher M."/>
            <person name="Ghai R."/>
            <person name="Kavagutti S V."/>
        </authorList>
    </citation>
    <scope>NUCLEOTIDE SEQUENCE</scope>
</reference>